<feature type="chain" id="PRO_5046803786" evidence="1">
    <location>
        <begin position="27"/>
        <end position="644"/>
    </location>
</feature>
<dbReference type="Gene3D" id="3.30.460.10">
    <property type="entry name" value="Beta Polymerase, domain 2"/>
    <property type="match status" value="2"/>
</dbReference>
<feature type="signal peptide" evidence="1">
    <location>
        <begin position="1"/>
        <end position="26"/>
    </location>
</feature>
<dbReference type="PANTHER" id="PTHR47837">
    <property type="entry name" value="GTP PYROPHOSPHOKINASE YJBM"/>
    <property type="match status" value="1"/>
</dbReference>
<dbReference type="CDD" id="cd05399">
    <property type="entry name" value="NT_Rel-Spo_like"/>
    <property type="match status" value="2"/>
</dbReference>
<organism evidence="3 4">
    <name type="scientific">Hydra vulgaris</name>
    <name type="common">Hydra</name>
    <name type="synonym">Hydra attenuata</name>
    <dbReference type="NCBI Taxonomy" id="6087"/>
    <lineage>
        <taxon>Eukaryota</taxon>
        <taxon>Metazoa</taxon>
        <taxon>Cnidaria</taxon>
        <taxon>Hydrozoa</taxon>
        <taxon>Hydroidolina</taxon>
        <taxon>Anthoathecata</taxon>
        <taxon>Aplanulata</taxon>
        <taxon>Hydridae</taxon>
        <taxon>Hydra</taxon>
    </lineage>
</organism>
<keyword evidence="1" id="KW-0732">Signal</keyword>
<dbReference type="InterPro" id="IPR052366">
    <property type="entry name" value="GTP_Pyrophosphokinase"/>
</dbReference>
<dbReference type="Proteomes" id="UP001652625">
    <property type="component" value="Chromosome 14"/>
</dbReference>
<feature type="domain" description="RelA/SpoT" evidence="2">
    <location>
        <begin position="415"/>
        <end position="532"/>
    </location>
</feature>
<sequence>MKKTLLTIRFFFIASFINIYKSKVLAEDIGFDHSRDYIFIEDEGDWEKLIQTWKTRAVNDFKNGYRIKRNAYTKNKVPKLEEIEKFIKTFEPAFKFAQKTIKDIVKSSAVLTGRLKTAYSIQGKLEKSGTTLESLYDIIGLRLTCQTVSDSNQITNVIEKDTTNFEVIEKKCSGMCPGAKKYREGGYRRIHLILRLKPDNKTAELQIGTPFTNYWADWSHDFIYKGPEVITNQTTVKNYSLFLADYFLKLDEDRNHMPKCPEILEKSNALDILKKTLPEKDALKMFNKVNEPSNACYWWYDMRLALPEKASGKSETSFKNRRSLDLNRLQHDLETNCGHTRDYILIDDSPNLWDNLMSDWHKKTQSIRFKRSSFTITKLPTLDEIEKFIQTFKPAFESLQKSIKDIVKNNAILTGRLKEANSILGKLEKDNTRLQDLNDTIGLRLTCQTVDESLRIVDKIKKNKKNFEILNEKCYGMCPNAGKYKEGGYRRIHLILRLIPESKMAELQVGTPYTNYWSDWNHDFIYKGPPEINNSSDVNRYSLALADYFLTSDSSRSILPLCPTFLQNANALDILKSSLPLPDAEKMFKKIGEPPNGCFWWYDMKLGQTEPDTKPTSPSGSSASSLRFNLFTIILCIEILFTMF</sequence>
<dbReference type="Pfam" id="PF04607">
    <property type="entry name" value="RelA_SpoT"/>
    <property type="match status" value="2"/>
</dbReference>
<accession>A0ABM4DIJ8</accession>
<protein>
    <submittedName>
        <fullName evidence="4">Uncharacterized protein LOC124819218</fullName>
    </submittedName>
</protein>
<dbReference type="SMART" id="SM00954">
    <property type="entry name" value="RelA_SpoT"/>
    <property type="match status" value="2"/>
</dbReference>
<evidence type="ECO:0000313" key="4">
    <source>
        <dbReference type="RefSeq" id="XP_065674307.1"/>
    </source>
</evidence>
<feature type="domain" description="RelA/SpoT" evidence="2">
    <location>
        <begin position="113"/>
        <end position="230"/>
    </location>
</feature>
<evidence type="ECO:0000259" key="2">
    <source>
        <dbReference type="SMART" id="SM00954"/>
    </source>
</evidence>
<proteinExistence type="predicted"/>
<dbReference type="SUPFAM" id="SSF81301">
    <property type="entry name" value="Nucleotidyltransferase"/>
    <property type="match status" value="2"/>
</dbReference>
<dbReference type="PANTHER" id="PTHR47837:SF1">
    <property type="entry name" value="GTP PYROPHOSPHOKINASE YJBM"/>
    <property type="match status" value="1"/>
</dbReference>
<gene>
    <name evidence="4" type="primary">LOC124819218</name>
</gene>
<name>A0ABM4DIJ8_HYDVU</name>
<dbReference type="InterPro" id="IPR007685">
    <property type="entry name" value="RelA_SpoT"/>
</dbReference>
<dbReference type="RefSeq" id="XP_065674307.1">
    <property type="nucleotide sequence ID" value="XM_065818235.1"/>
</dbReference>
<dbReference type="GeneID" id="124819218"/>
<keyword evidence="3" id="KW-1185">Reference proteome</keyword>
<evidence type="ECO:0000313" key="3">
    <source>
        <dbReference type="Proteomes" id="UP001652625"/>
    </source>
</evidence>
<evidence type="ECO:0000256" key="1">
    <source>
        <dbReference type="SAM" id="SignalP"/>
    </source>
</evidence>
<dbReference type="InterPro" id="IPR043519">
    <property type="entry name" value="NT_sf"/>
</dbReference>
<reference evidence="4" key="1">
    <citation type="submission" date="2025-08" db="UniProtKB">
        <authorList>
            <consortium name="RefSeq"/>
        </authorList>
    </citation>
    <scope>IDENTIFICATION</scope>
</reference>